<name>A0AA38ZDE1_VITRO</name>
<gene>
    <name evidence="3" type="ORF">PVL29_015568</name>
</gene>
<comment type="caution">
    <text evidence="3">The sequence shown here is derived from an EMBL/GenBank/DDBJ whole genome shotgun (WGS) entry which is preliminary data.</text>
</comment>
<evidence type="ECO:0000256" key="1">
    <source>
        <dbReference type="SAM" id="Phobius"/>
    </source>
</evidence>
<feature type="signal peptide" evidence="2">
    <location>
        <begin position="1"/>
        <end position="19"/>
    </location>
</feature>
<evidence type="ECO:0008006" key="5">
    <source>
        <dbReference type="Google" id="ProtNLM"/>
    </source>
</evidence>
<reference evidence="3 4" key="1">
    <citation type="journal article" date="2023" name="BMC Biotechnol.">
        <title>Vitis rotundifolia cv Carlos genome sequencing.</title>
        <authorList>
            <person name="Huff M."/>
            <person name="Hulse-Kemp A."/>
            <person name="Scheffler B."/>
            <person name="Youngblood R."/>
            <person name="Simpson S."/>
            <person name="Babiker E."/>
            <person name="Staton M."/>
        </authorList>
    </citation>
    <scope>NUCLEOTIDE SEQUENCE [LARGE SCALE GENOMIC DNA]</scope>
    <source>
        <tissue evidence="3">Leaf</tissue>
    </source>
</reference>
<organism evidence="3 4">
    <name type="scientific">Vitis rotundifolia</name>
    <name type="common">Muscadine grape</name>
    <dbReference type="NCBI Taxonomy" id="103349"/>
    <lineage>
        <taxon>Eukaryota</taxon>
        <taxon>Viridiplantae</taxon>
        <taxon>Streptophyta</taxon>
        <taxon>Embryophyta</taxon>
        <taxon>Tracheophyta</taxon>
        <taxon>Spermatophyta</taxon>
        <taxon>Magnoliopsida</taxon>
        <taxon>eudicotyledons</taxon>
        <taxon>Gunneridae</taxon>
        <taxon>Pentapetalae</taxon>
        <taxon>rosids</taxon>
        <taxon>Vitales</taxon>
        <taxon>Vitaceae</taxon>
        <taxon>Viteae</taxon>
        <taxon>Vitis</taxon>
    </lineage>
</organism>
<keyword evidence="2" id="KW-0732">Signal</keyword>
<evidence type="ECO:0000313" key="4">
    <source>
        <dbReference type="Proteomes" id="UP001168098"/>
    </source>
</evidence>
<dbReference type="AlphaFoldDB" id="A0AA38ZDE1"/>
<proteinExistence type="predicted"/>
<keyword evidence="1" id="KW-1133">Transmembrane helix</keyword>
<evidence type="ECO:0000256" key="2">
    <source>
        <dbReference type="SAM" id="SignalP"/>
    </source>
</evidence>
<feature type="transmembrane region" description="Helical" evidence="1">
    <location>
        <begin position="68"/>
        <end position="90"/>
    </location>
</feature>
<evidence type="ECO:0000313" key="3">
    <source>
        <dbReference type="EMBL" id="KAJ9686780.1"/>
    </source>
</evidence>
<dbReference type="Proteomes" id="UP001168098">
    <property type="component" value="Unassembled WGS sequence"/>
</dbReference>
<protein>
    <recommendedName>
        <fullName evidence="5">PDGLE domain-containing protein</fullName>
    </recommendedName>
</protein>
<keyword evidence="1" id="KW-0472">Membrane</keyword>
<keyword evidence="4" id="KW-1185">Reference proteome</keyword>
<dbReference type="PANTHER" id="PTHR34558">
    <property type="entry name" value="EXPRESSED PROTEIN"/>
    <property type="match status" value="1"/>
</dbReference>
<sequence length="101" mass="10417">MGRLILVCLLVAEILVVQALAGGSVVDSLGSVVRVADQPSPGGGGESLEVAEAPAYRRLGKHHVDRSIAGGGVIIGGLATAVFAAVFCYIRVTRRRPEGEH</sequence>
<keyword evidence="1" id="KW-0812">Transmembrane</keyword>
<feature type="chain" id="PRO_5041278488" description="PDGLE domain-containing protein" evidence="2">
    <location>
        <begin position="20"/>
        <end position="101"/>
    </location>
</feature>
<dbReference type="PANTHER" id="PTHR34558:SF4">
    <property type="entry name" value="TRANSMEMBRANE PROTEIN"/>
    <property type="match status" value="1"/>
</dbReference>
<dbReference type="EMBL" id="JARBHA010000012">
    <property type="protein sequence ID" value="KAJ9686780.1"/>
    <property type="molecule type" value="Genomic_DNA"/>
</dbReference>
<accession>A0AA38ZDE1</accession>